<evidence type="ECO:0000259" key="6">
    <source>
        <dbReference type="Pfam" id="PF01243"/>
    </source>
</evidence>
<evidence type="ECO:0000313" key="8">
    <source>
        <dbReference type="EMBL" id="MFC6154105.1"/>
    </source>
</evidence>
<keyword evidence="9" id="KW-1185">Reference proteome</keyword>
<sequence length="232" mass="25323">MTQDPRPEPAADATGLDLAALRTDYAADRLTEADAAGDPWEQFGRWFDDAAASPSVVEANAMVLATVSPDGIPSARTVLLKGLRAGEGFEFFTHATSAKGRDLAANPACALLFEWHAIQRQVRISGHAHPLPAADVETYFASRPRAARLGAWASRQSTVLADRAELEDAHAAAEARFGASEDDGPVPVPPTWGGYLVRPTSFEFWQGRRSRLHDRLRWRREGAGWVRERLAP</sequence>
<evidence type="ECO:0000313" key="9">
    <source>
        <dbReference type="Proteomes" id="UP001596098"/>
    </source>
</evidence>
<evidence type="ECO:0000256" key="1">
    <source>
        <dbReference type="ARBA" id="ARBA00007301"/>
    </source>
</evidence>
<reference evidence="9" key="1">
    <citation type="journal article" date="2019" name="Int. J. Syst. Evol. Microbiol.">
        <title>The Global Catalogue of Microorganisms (GCM) 10K type strain sequencing project: providing services to taxonomists for standard genome sequencing and annotation.</title>
        <authorList>
            <consortium name="The Broad Institute Genomics Platform"/>
            <consortium name="The Broad Institute Genome Sequencing Center for Infectious Disease"/>
            <person name="Wu L."/>
            <person name="Ma J."/>
        </authorList>
    </citation>
    <scope>NUCLEOTIDE SEQUENCE [LARGE SCALE GENOMIC DNA]</scope>
    <source>
        <strain evidence="9">DFY28</strain>
    </source>
</reference>
<dbReference type="EC" id="1.4.3.5" evidence="5"/>
<feature type="binding site" evidence="5">
    <location>
        <begin position="76"/>
        <end position="81"/>
    </location>
    <ligand>
        <name>FMN</name>
        <dbReference type="ChEBI" id="CHEBI:58210"/>
    </ligand>
</feature>
<keyword evidence="3 5" id="KW-0288">FMN</keyword>
<comment type="catalytic activity">
    <reaction evidence="5">
        <text>pyridoxine 5'-phosphate + O2 = pyridoxal 5'-phosphate + H2O2</text>
        <dbReference type="Rhea" id="RHEA:15149"/>
        <dbReference type="ChEBI" id="CHEBI:15379"/>
        <dbReference type="ChEBI" id="CHEBI:16240"/>
        <dbReference type="ChEBI" id="CHEBI:58589"/>
        <dbReference type="ChEBI" id="CHEBI:597326"/>
        <dbReference type="EC" id="1.4.3.5"/>
    </reaction>
</comment>
<feature type="binding site" evidence="5">
    <location>
        <position position="81"/>
    </location>
    <ligand>
        <name>substrate</name>
    </ligand>
</feature>
<feature type="binding site" evidence="5">
    <location>
        <position position="139"/>
    </location>
    <ligand>
        <name>substrate</name>
    </ligand>
</feature>
<dbReference type="InterPro" id="IPR019576">
    <property type="entry name" value="Pyridoxamine_oxidase_dimer_C"/>
</dbReference>
<comment type="pathway">
    <text evidence="5">Cofactor metabolism; pyridoxal 5'-phosphate salvage; pyridoxal 5'-phosphate from pyridoxine 5'-phosphate: step 1/1.</text>
</comment>
<accession>A0ABW1QZQ0</accession>
<evidence type="ECO:0000256" key="4">
    <source>
        <dbReference type="ARBA" id="ARBA00023002"/>
    </source>
</evidence>
<dbReference type="GO" id="GO:0004733">
    <property type="term" value="F:pyridoxamine phosphate oxidase activity"/>
    <property type="evidence" value="ECO:0007669"/>
    <property type="project" value="UniProtKB-EC"/>
</dbReference>
<protein>
    <recommendedName>
        <fullName evidence="5">Pyridoxine/pyridoxamine 5'-phosphate oxidase</fullName>
        <ecNumber evidence="5">1.4.3.5</ecNumber>
    </recommendedName>
    <alternativeName>
        <fullName evidence="5">PNP/PMP oxidase</fullName>
        <shortName evidence="5">PNPOx</shortName>
    </alternativeName>
    <alternativeName>
        <fullName evidence="5">Pyridoxal 5'-phosphate synthase</fullName>
    </alternativeName>
</protein>
<comment type="similarity">
    <text evidence="1 5">Belongs to the pyridoxamine 5'-phosphate oxidase family.</text>
</comment>
<dbReference type="InterPro" id="IPR019740">
    <property type="entry name" value="Pyridox_Oxase_CS"/>
</dbReference>
<evidence type="ECO:0000256" key="5">
    <source>
        <dbReference type="HAMAP-Rule" id="MF_01629"/>
    </source>
</evidence>
<gene>
    <name evidence="5 8" type="primary">pdxH</name>
    <name evidence="8" type="ORF">ACFPWU_10600</name>
</gene>
<dbReference type="NCBIfam" id="NF004231">
    <property type="entry name" value="PRK05679.1"/>
    <property type="match status" value="1"/>
</dbReference>
<keyword evidence="2 5" id="KW-0285">Flavoprotein</keyword>
<keyword evidence="5" id="KW-0664">Pyridoxine biosynthesis</keyword>
<comment type="function">
    <text evidence="5">Catalyzes the oxidation of either pyridoxine 5'-phosphate (PNP) or pyridoxamine 5'-phosphate (PMP) into pyridoxal 5'-phosphate (PLP).</text>
</comment>
<dbReference type="PANTHER" id="PTHR10851">
    <property type="entry name" value="PYRIDOXINE-5-PHOSPHATE OXIDASE"/>
    <property type="match status" value="1"/>
</dbReference>
<dbReference type="RefSeq" id="WP_128221695.1">
    <property type="nucleotide sequence ID" value="NZ_CP034929.1"/>
</dbReference>
<evidence type="ECO:0000256" key="2">
    <source>
        <dbReference type="ARBA" id="ARBA00022630"/>
    </source>
</evidence>
<feature type="binding site" evidence="5">
    <location>
        <position position="215"/>
    </location>
    <ligand>
        <name>FMN</name>
        <dbReference type="ChEBI" id="CHEBI:58210"/>
    </ligand>
</feature>
<feature type="binding site" evidence="5">
    <location>
        <begin position="156"/>
        <end position="157"/>
    </location>
    <ligand>
        <name>FMN</name>
        <dbReference type="ChEBI" id="CHEBI:58210"/>
    </ligand>
</feature>
<dbReference type="NCBIfam" id="TIGR00558">
    <property type="entry name" value="pdxH"/>
    <property type="match status" value="1"/>
</dbReference>
<dbReference type="Proteomes" id="UP001596098">
    <property type="component" value="Unassembled WGS sequence"/>
</dbReference>
<comment type="caution">
    <text evidence="5">Lacks conserved residue(s) required for the propagation of feature annotation.</text>
</comment>
<dbReference type="Pfam" id="PF01243">
    <property type="entry name" value="PNPOx_N"/>
    <property type="match status" value="1"/>
</dbReference>
<comment type="subunit">
    <text evidence="5">Homodimer.</text>
</comment>
<feature type="binding site" evidence="5">
    <location>
        <position position="143"/>
    </location>
    <ligand>
        <name>substrate</name>
    </ligand>
</feature>
<dbReference type="PANTHER" id="PTHR10851:SF0">
    <property type="entry name" value="PYRIDOXINE-5'-PHOSPHATE OXIDASE"/>
    <property type="match status" value="1"/>
</dbReference>
<feature type="domain" description="Pyridoxamine 5'-phosphate oxidase N-terminal" evidence="6">
    <location>
        <begin position="58"/>
        <end position="169"/>
    </location>
</feature>
<comment type="catalytic activity">
    <reaction evidence="5">
        <text>pyridoxamine 5'-phosphate + O2 + H2O = pyridoxal 5'-phosphate + H2O2 + NH4(+)</text>
        <dbReference type="Rhea" id="RHEA:15817"/>
        <dbReference type="ChEBI" id="CHEBI:15377"/>
        <dbReference type="ChEBI" id="CHEBI:15379"/>
        <dbReference type="ChEBI" id="CHEBI:16240"/>
        <dbReference type="ChEBI" id="CHEBI:28938"/>
        <dbReference type="ChEBI" id="CHEBI:58451"/>
        <dbReference type="ChEBI" id="CHEBI:597326"/>
        <dbReference type="EC" id="1.4.3.5"/>
    </reaction>
</comment>
<feature type="binding site" evidence="5">
    <location>
        <begin position="92"/>
        <end position="93"/>
    </location>
    <ligand>
        <name>FMN</name>
        <dbReference type="ChEBI" id="CHEBI:58210"/>
    </ligand>
</feature>
<dbReference type="Pfam" id="PF10590">
    <property type="entry name" value="PNP_phzG_C"/>
    <property type="match status" value="1"/>
</dbReference>
<name>A0ABW1QZQ0_9ACTN</name>
<comment type="cofactor">
    <cofactor evidence="5">
        <name>FMN</name>
        <dbReference type="ChEBI" id="CHEBI:58210"/>
    </cofactor>
    <text evidence="5">Binds 1 FMN per subunit.</text>
</comment>
<feature type="domain" description="Pyridoxine 5'-phosphate oxidase dimerisation C-terminal" evidence="7">
    <location>
        <begin position="192"/>
        <end position="232"/>
    </location>
</feature>
<dbReference type="PROSITE" id="PS01064">
    <property type="entry name" value="PYRIDOX_OXIDASE"/>
    <property type="match status" value="1"/>
</dbReference>
<evidence type="ECO:0000256" key="3">
    <source>
        <dbReference type="ARBA" id="ARBA00022643"/>
    </source>
</evidence>
<feature type="binding site" evidence="5">
    <location>
        <position position="99"/>
    </location>
    <ligand>
        <name>FMN</name>
        <dbReference type="ChEBI" id="CHEBI:58210"/>
    </ligand>
</feature>
<comment type="pathway">
    <text evidence="5">Cofactor metabolism; pyridoxal 5'-phosphate salvage; pyridoxal 5'-phosphate from pyridoxamine 5'-phosphate: step 1/1.</text>
</comment>
<feature type="binding site" evidence="5">
    <location>
        <position position="121"/>
    </location>
    <ligand>
        <name>FMN</name>
        <dbReference type="ChEBI" id="CHEBI:58210"/>
    </ligand>
</feature>
<dbReference type="Gene3D" id="2.30.110.10">
    <property type="entry name" value="Electron Transport, Fmn-binding Protein, Chain A"/>
    <property type="match status" value="1"/>
</dbReference>
<dbReference type="HAMAP" id="MF_01629">
    <property type="entry name" value="PdxH"/>
    <property type="match status" value="1"/>
</dbReference>
<keyword evidence="4 5" id="KW-0560">Oxidoreductase</keyword>
<dbReference type="EMBL" id="JBHSQI010000005">
    <property type="protein sequence ID" value="MFC6154105.1"/>
    <property type="molecule type" value="Genomic_DNA"/>
</dbReference>
<dbReference type="PIRSF" id="PIRSF000190">
    <property type="entry name" value="Pyd_amn-ph_oxd"/>
    <property type="match status" value="1"/>
</dbReference>
<dbReference type="InterPro" id="IPR011576">
    <property type="entry name" value="Pyridox_Oxase_N"/>
</dbReference>
<evidence type="ECO:0000259" key="7">
    <source>
        <dbReference type="Pfam" id="PF10590"/>
    </source>
</evidence>
<feature type="binding site" evidence="5">
    <location>
        <begin position="211"/>
        <end position="213"/>
    </location>
    <ligand>
        <name>substrate</name>
    </ligand>
</feature>
<dbReference type="SUPFAM" id="SSF50475">
    <property type="entry name" value="FMN-binding split barrel"/>
    <property type="match status" value="1"/>
</dbReference>
<comment type="caution">
    <text evidence="8">The sequence shown here is derived from an EMBL/GenBank/DDBJ whole genome shotgun (WGS) entry which is preliminary data.</text>
</comment>
<dbReference type="InterPro" id="IPR012349">
    <property type="entry name" value="Split_barrel_FMN-bd"/>
</dbReference>
<organism evidence="8 9">
    <name type="scientific">Nocardioides yefusunii</name>
    <dbReference type="NCBI Taxonomy" id="2500546"/>
    <lineage>
        <taxon>Bacteria</taxon>
        <taxon>Bacillati</taxon>
        <taxon>Actinomycetota</taxon>
        <taxon>Actinomycetes</taxon>
        <taxon>Propionibacteriales</taxon>
        <taxon>Nocardioidaceae</taxon>
        <taxon>Nocardioides</taxon>
    </lineage>
</organism>
<proteinExistence type="inferred from homology"/>
<dbReference type="InterPro" id="IPR000659">
    <property type="entry name" value="Pyridox_Oxase"/>
</dbReference>
<feature type="binding site" evidence="5">
    <location>
        <position position="205"/>
    </location>
    <ligand>
        <name>FMN</name>
        <dbReference type="ChEBI" id="CHEBI:58210"/>
    </ligand>
</feature>